<dbReference type="InterPro" id="IPR050090">
    <property type="entry name" value="Tyrosine_recombinase_XerCD"/>
</dbReference>
<dbReference type="Gene3D" id="1.10.443.10">
    <property type="entry name" value="Intergrase catalytic core"/>
    <property type="match status" value="1"/>
</dbReference>
<keyword evidence="9" id="KW-1185">Reference proteome</keyword>
<comment type="caution">
    <text evidence="8">The sequence shown here is derived from an EMBL/GenBank/DDBJ whole genome shotgun (WGS) entry which is preliminary data.</text>
</comment>
<proteinExistence type="inferred from homology"/>
<evidence type="ECO:0000256" key="5">
    <source>
        <dbReference type="PROSITE-ProRule" id="PRU01248"/>
    </source>
</evidence>
<dbReference type="PANTHER" id="PTHR30349:SF41">
    <property type="entry name" value="INTEGRASE_RECOMBINASE PROTEIN MJ0367-RELATED"/>
    <property type="match status" value="1"/>
</dbReference>
<keyword evidence="4" id="KW-0233">DNA recombination</keyword>
<dbReference type="Pfam" id="PF00589">
    <property type="entry name" value="Phage_integrase"/>
    <property type="match status" value="1"/>
</dbReference>
<evidence type="ECO:0000313" key="9">
    <source>
        <dbReference type="Proteomes" id="UP000013378"/>
    </source>
</evidence>
<evidence type="ECO:0000256" key="2">
    <source>
        <dbReference type="ARBA" id="ARBA00022908"/>
    </source>
</evidence>
<dbReference type="Pfam" id="PF13495">
    <property type="entry name" value="Phage_int_SAM_4"/>
    <property type="match status" value="1"/>
</dbReference>
<evidence type="ECO:0000256" key="1">
    <source>
        <dbReference type="ARBA" id="ARBA00008857"/>
    </source>
</evidence>
<dbReference type="AlphaFoldDB" id="R1ARG3"/>
<dbReference type="Gene3D" id="1.10.150.130">
    <property type="match status" value="1"/>
</dbReference>
<keyword evidence="2" id="KW-0229">DNA integration</keyword>
<dbReference type="PROSITE" id="PS51900">
    <property type="entry name" value="CB"/>
    <property type="match status" value="1"/>
</dbReference>
<accession>R1ARG3</accession>
<dbReference type="STRING" id="1304284.L21TH_2694"/>
<dbReference type="InterPro" id="IPR044068">
    <property type="entry name" value="CB"/>
</dbReference>
<name>R1ARG3_9FIRM</name>
<comment type="similarity">
    <text evidence="1">Belongs to the 'phage' integrase family.</text>
</comment>
<evidence type="ECO:0000256" key="4">
    <source>
        <dbReference type="ARBA" id="ARBA00023172"/>
    </source>
</evidence>
<reference evidence="8 9" key="1">
    <citation type="journal article" date="2015" name="Geomicrobiol. J.">
        <title>Caldisalinibacter kiritimatiensis gen. nov., sp. nov., a moderately thermohalophilic thiosulfate-reducing bacterium from a hypersaline microbial mat.</title>
        <authorList>
            <person name="Ben Hania W."/>
            <person name="Joseph M."/>
            <person name="Fiebig A."/>
            <person name="Bunk B."/>
            <person name="Klenk H.-P."/>
            <person name="Fardeau M.-L."/>
            <person name="Spring S."/>
        </authorList>
    </citation>
    <scope>NUCLEOTIDE SEQUENCE [LARGE SCALE GENOMIC DNA]</scope>
    <source>
        <strain evidence="8 9">L21-TH-D2</strain>
    </source>
</reference>
<dbReference type="GO" id="GO:0015074">
    <property type="term" value="P:DNA integration"/>
    <property type="evidence" value="ECO:0007669"/>
    <property type="project" value="UniProtKB-KW"/>
</dbReference>
<dbReference type="GO" id="GO:0003677">
    <property type="term" value="F:DNA binding"/>
    <property type="evidence" value="ECO:0007669"/>
    <property type="project" value="UniProtKB-UniRule"/>
</dbReference>
<dbReference type="InterPro" id="IPR002104">
    <property type="entry name" value="Integrase_catalytic"/>
</dbReference>
<evidence type="ECO:0000256" key="3">
    <source>
        <dbReference type="ARBA" id="ARBA00023125"/>
    </source>
</evidence>
<dbReference type="GO" id="GO:0006310">
    <property type="term" value="P:DNA recombination"/>
    <property type="evidence" value="ECO:0007669"/>
    <property type="project" value="UniProtKB-KW"/>
</dbReference>
<dbReference type="InterPro" id="IPR010998">
    <property type="entry name" value="Integrase_recombinase_N"/>
</dbReference>
<dbReference type="InterPro" id="IPR004107">
    <property type="entry name" value="Integrase_SAM-like_N"/>
</dbReference>
<dbReference type="InterPro" id="IPR011010">
    <property type="entry name" value="DNA_brk_join_enz"/>
</dbReference>
<evidence type="ECO:0000259" key="6">
    <source>
        <dbReference type="PROSITE" id="PS51898"/>
    </source>
</evidence>
<protein>
    <submittedName>
        <fullName evidence="8">Tyrosine recombinase XerC</fullName>
    </submittedName>
</protein>
<dbReference type="InterPro" id="IPR013762">
    <property type="entry name" value="Integrase-like_cat_sf"/>
</dbReference>
<keyword evidence="3 5" id="KW-0238">DNA-binding</keyword>
<dbReference type="PANTHER" id="PTHR30349">
    <property type="entry name" value="PHAGE INTEGRASE-RELATED"/>
    <property type="match status" value="1"/>
</dbReference>
<dbReference type="Proteomes" id="UP000013378">
    <property type="component" value="Unassembled WGS sequence"/>
</dbReference>
<dbReference type="eggNOG" id="COG4974">
    <property type="taxonomic scope" value="Bacteria"/>
</dbReference>
<feature type="domain" description="Core-binding (CB)" evidence="7">
    <location>
        <begin position="1"/>
        <end position="87"/>
    </location>
</feature>
<organism evidence="8 9">
    <name type="scientific">Caldisalinibacter kiritimatiensis</name>
    <dbReference type="NCBI Taxonomy" id="1304284"/>
    <lineage>
        <taxon>Bacteria</taxon>
        <taxon>Bacillati</taxon>
        <taxon>Bacillota</taxon>
        <taxon>Tissierellia</taxon>
        <taxon>Tissierellales</taxon>
        <taxon>Thermohalobacteraceae</taxon>
        <taxon>Caldisalinibacter</taxon>
    </lineage>
</organism>
<feature type="domain" description="Tyr recombinase" evidence="6">
    <location>
        <begin position="110"/>
        <end position="197"/>
    </location>
</feature>
<dbReference type="OrthoDB" id="184666at2"/>
<sequence>MNYIKEFEIYLKEKSNKTRNTIEAYVCAIKDFKNFMINATIDGFVPNEVIELDVRQYKGHLLTVKKQSPQTINQKLSSIVLFFEFLIARGLIKNNPAKNVKKVKVQNNNKAPKVLEKNELYRLRREFYKSKDNKVIMIFELLYNTGIRVSELCNIELDDLKITDRKGTLIIRRGKGEKYRGKESHKFLSSSKTFFRE</sequence>
<dbReference type="PROSITE" id="PS51898">
    <property type="entry name" value="TYR_RECOMBINASE"/>
    <property type="match status" value="1"/>
</dbReference>
<dbReference type="EMBL" id="ARZA01000286">
    <property type="protein sequence ID" value="EOC99281.1"/>
    <property type="molecule type" value="Genomic_DNA"/>
</dbReference>
<evidence type="ECO:0000259" key="7">
    <source>
        <dbReference type="PROSITE" id="PS51900"/>
    </source>
</evidence>
<gene>
    <name evidence="8" type="ORF">L21TH_2694</name>
</gene>
<evidence type="ECO:0000313" key="8">
    <source>
        <dbReference type="EMBL" id="EOC99281.1"/>
    </source>
</evidence>
<dbReference type="SUPFAM" id="SSF56349">
    <property type="entry name" value="DNA breaking-rejoining enzymes"/>
    <property type="match status" value="1"/>
</dbReference>